<keyword evidence="1" id="KW-0812">Transmembrane</keyword>
<feature type="transmembrane region" description="Helical" evidence="1">
    <location>
        <begin position="5"/>
        <end position="21"/>
    </location>
</feature>
<evidence type="ECO:0000256" key="1">
    <source>
        <dbReference type="SAM" id="Phobius"/>
    </source>
</evidence>
<dbReference type="EMBL" id="PFAZ01000007">
    <property type="protein sequence ID" value="PIR89092.1"/>
    <property type="molecule type" value="Genomic_DNA"/>
</dbReference>
<reference evidence="3" key="1">
    <citation type="submission" date="2017-09" db="EMBL/GenBank/DDBJ databases">
        <title>Depth-based differentiation of microbial function through sediment-hosted aquifers and enrichment of novel symbionts in the deep terrestrial subsurface.</title>
        <authorList>
            <person name="Probst A.J."/>
            <person name="Ladd B."/>
            <person name="Jarett J.K."/>
            <person name="Geller-Mcgrath D.E."/>
            <person name="Sieber C.M.K."/>
            <person name="Emerson J.B."/>
            <person name="Anantharaman K."/>
            <person name="Thomas B.C."/>
            <person name="Malmstrom R."/>
            <person name="Stieglmeier M."/>
            <person name="Klingl A."/>
            <person name="Woyke T."/>
            <person name="Ryan C.M."/>
            <person name="Banfield J.F."/>
        </authorList>
    </citation>
    <scope>NUCLEOTIDE SEQUENCE [LARGE SCALE GENOMIC DNA]</scope>
</reference>
<comment type="caution">
    <text evidence="2">The sequence shown here is derived from an EMBL/GenBank/DDBJ whole genome shotgun (WGS) entry which is preliminary data.</text>
</comment>
<sequence length="192" mass="21778">MKKTITYAIVIILLIAGGWIIKNATSENSDVAKDFPFESINSINDLENSKLYTSKIFNFRISYPENWIVSSNENEVGYNVSFSSIELTEPRIPNNEAKIEINIIENKNKNNINEWVENFHNEDPFFQGQISASKEILIADKSAKIEIINGNPINYSAAYIPLGNDYIMIITGPEIQSKYGETFLKMLKSLTL</sequence>
<evidence type="ECO:0000313" key="2">
    <source>
        <dbReference type="EMBL" id="PIR89092.1"/>
    </source>
</evidence>
<evidence type="ECO:0000313" key="3">
    <source>
        <dbReference type="Proteomes" id="UP000231157"/>
    </source>
</evidence>
<dbReference type="Proteomes" id="UP000231157">
    <property type="component" value="Unassembled WGS sequence"/>
</dbReference>
<dbReference type="AlphaFoldDB" id="A0A2H0URP1"/>
<accession>A0A2H0URP1</accession>
<keyword evidence="1" id="KW-0472">Membrane</keyword>
<protein>
    <recommendedName>
        <fullName evidence="4">PsbP C-terminal domain-containing protein</fullName>
    </recommendedName>
</protein>
<name>A0A2H0URP1_9BACT</name>
<organism evidence="2 3">
    <name type="scientific">Candidatus Harrisonbacteria bacterium CG10_big_fil_rev_8_21_14_0_10_40_38</name>
    <dbReference type="NCBI Taxonomy" id="1974583"/>
    <lineage>
        <taxon>Bacteria</taxon>
        <taxon>Candidatus Harrisoniibacteriota</taxon>
    </lineage>
</organism>
<keyword evidence="1" id="KW-1133">Transmembrane helix</keyword>
<evidence type="ECO:0008006" key="4">
    <source>
        <dbReference type="Google" id="ProtNLM"/>
    </source>
</evidence>
<proteinExistence type="predicted"/>
<gene>
    <name evidence="2" type="ORF">COU07_02585</name>
</gene>